<proteinExistence type="predicted"/>
<reference evidence="2 4" key="2">
    <citation type="submission" date="2019-10" db="EMBL/GenBank/DDBJ databases">
        <title>Genetic environment of the oxa23 gene and comparative analysis of carbapenem resistant Acinetobacter baumannii isolates belonging to global clone 1, lineage 2 recovered in a burns hospital outbreak in 2012-2013.</title>
        <authorList>
            <person name="Douraghi M."/>
            <person name="Aris P."/>
            <person name="Kenyon J."/>
            <person name="Hamidian M."/>
        </authorList>
    </citation>
    <scope>NUCLEOTIDE SEQUENCE [LARGE SCALE GENOMIC DNA]</scope>
    <source>
        <strain evidence="2 4">ABS103</strain>
    </source>
</reference>
<dbReference type="Proteomes" id="UP000461234">
    <property type="component" value="Unassembled WGS sequence"/>
</dbReference>
<dbReference type="InterPro" id="IPR009838">
    <property type="entry name" value="T4SS_TraL"/>
</dbReference>
<feature type="transmembrane region" description="Helical" evidence="1">
    <location>
        <begin position="29"/>
        <end position="56"/>
    </location>
</feature>
<keyword evidence="1" id="KW-0472">Membrane</keyword>
<evidence type="ECO:0000313" key="3">
    <source>
        <dbReference type="EMBL" id="MQZ28899.1"/>
    </source>
</evidence>
<dbReference type="EMBL" id="VYTF01000031">
    <property type="protein sequence ID" value="MQZ28899.1"/>
    <property type="molecule type" value="Genomic_DNA"/>
</dbReference>
<dbReference type="NCBIfam" id="TIGR02762">
    <property type="entry name" value="TraL_TIGR"/>
    <property type="match status" value="1"/>
</dbReference>
<evidence type="ECO:0000313" key="2">
    <source>
        <dbReference type="EMBL" id="MQR51723.1"/>
    </source>
</evidence>
<protein>
    <submittedName>
        <fullName evidence="3">Type IV conjugative transfer system protein TraL</fullName>
    </submittedName>
</protein>
<comment type="caution">
    <text evidence="3">The sequence shown here is derived from an EMBL/GenBank/DDBJ whole genome shotgun (WGS) entry which is preliminary data.</text>
</comment>
<gene>
    <name evidence="3" type="primary">traL</name>
    <name evidence="2" type="ORF">F2P40_20850</name>
    <name evidence="3" type="ORF">F4T87_18075</name>
</gene>
<dbReference type="GO" id="GO:0019867">
    <property type="term" value="C:outer membrane"/>
    <property type="evidence" value="ECO:0007669"/>
    <property type="project" value="InterPro"/>
</dbReference>
<keyword evidence="1" id="KW-0812">Transmembrane</keyword>
<evidence type="ECO:0000256" key="1">
    <source>
        <dbReference type="SAM" id="Phobius"/>
    </source>
</evidence>
<accession>A0A646LZM6</accession>
<dbReference type="RefSeq" id="WP_001147882.1">
    <property type="nucleotide sequence ID" value="NZ_CAXNZP010000051.1"/>
</dbReference>
<dbReference type="AlphaFoldDB" id="A0A646LZM6"/>
<name>A0A646LZM6_ACIBA</name>
<sequence>MQAIDTDDTYIPRTINAGPVVFIWNADTFAIFTIVFFIFAMIGNVAVGAILGFLTVKAWIRLKEEDGAGLIIRLIYWFFWSGYLARGNAPLSEIKEYIG</sequence>
<keyword evidence="1" id="KW-1133">Transmembrane helix</keyword>
<dbReference type="EMBL" id="WIOC01000061">
    <property type="protein sequence ID" value="MQR51723.1"/>
    <property type="molecule type" value="Genomic_DNA"/>
</dbReference>
<dbReference type="Pfam" id="PF07178">
    <property type="entry name" value="TraL"/>
    <property type="match status" value="1"/>
</dbReference>
<evidence type="ECO:0000313" key="4">
    <source>
        <dbReference type="Proteomes" id="UP000461234"/>
    </source>
</evidence>
<reference evidence="3" key="1">
    <citation type="submission" date="2019-09" db="EMBL/GenBank/DDBJ databases">
        <title>Distinct mechanisms of dissemination of NDM-1 metallo-beta-betalactamase in Acinetobacter species spp. in Argentina.</title>
        <authorList>
            <person name="Maria R.S."/>
            <person name="Adams M.D."/>
        </authorList>
    </citation>
    <scope>NUCLEOTIDE SEQUENCE</scope>
    <source>
        <strain evidence="3">AMA3</strain>
    </source>
</reference>
<organism evidence="3">
    <name type="scientific">Acinetobacter baumannii</name>
    <dbReference type="NCBI Taxonomy" id="470"/>
    <lineage>
        <taxon>Bacteria</taxon>
        <taxon>Pseudomonadati</taxon>
        <taxon>Pseudomonadota</taxon>
        <taxon>Gammaproteobacteria</taxon>
        <taxon>Moraxellales</taxon>
        <taxon>Moraxellaceae</taxon>
        <taxon>Acinetobacter</taxon>
        <taxon>Acinetobacter calcoaceticus/baumannii complex</taxon>
    </lineage>
</organism>